<keyword evidence="1" id="KW-0472">Membrane</keyword>
<dbReference type="Proteomes" id="UP000603641">
    <property type="component" value="Unassembled WGS sequence"/>
</dbReference>
<keyword evidence="1" id="KW-1133">Transmembrane helix</keyword>
<evidence type="ECO:0008006" key="4">
    <source>
        <dbReference type="Google" id="ProtNLM"/>
    </source>
</evidence>
<feature type="transmembrane region" description="Helical" evidence="1">
    <location>
        <begin position="7"/>
        <end position="32"/>
    </location>
</feature>
<organism evidence="2 3">
    <name type="scientific">Fictibacillus norfolkensis</name>
    <dbReference type="NCBI Taxonomy" id="2762233"/>
    <lineage>
        <taxon>Bacteria</taxon>
        <taxon>Bacillati</taxon>
        <taxon>Bacillota</taxon>
        <taxon>Bacilli</taxon>
        <taxon>Bacillales</taxon>
        <taxon>Fictibacillaceae</taxon>
        <taxon>Fictibacillus</taxon>
    </lineage>
</organism>
<dbReference type="RefSeq" id="WP_191753844.1">
    <property type="nucleotide sequence ID" value="NZ_JACSQM010000004.1"/>
</dbReference>
<evidence type="ECO:0000256" key="1">
    <source>
        <dbReference type="SAM" id="Phobius"/>
    </source>
</evidence>
<gene>
    <name evidence="2" type="ORF">H9648_10770</name>
</gene>
<reference evidence="2 3" key="1">
    <citation type="submission" date="2020-08" db="EMBL/GenBank/DDBJ databases">
        <title>A Genomic Blueprint of the Chicken Gut Microbiome.</title>
        <authorList>
            <person name="Gilroy R."/>
            <person name="Ravi A."/>
            <person name="Getino M."/>
            <person name="Pursley I."/>
            <person name="Horton D.L."/>
            <person name="Alikhan N.-F."/>
            <person name="Baker D."/>
            <person name="Gharbi K."/>
            <person name="Hall N."/>
            <person name="Watson M."/>
            <person name="Adriaenssens E.M."/>
            <person name="Foster-Nyarko E."/>
            <person name="Jarju S."/>
            <person name="Secka A."/>
            <person name="Antonio M."/>
            <person name="Oren A."/>
            <person name="Chaudhuri R."/>
            <person name="La Ragione R.M."/>
            <person name="Hildebrand F."/>
            <person name="Pallen M.J."/>
        </authorList>
    </citation>
    <scope>NUCLEOTIDE SEQUENCE [LARGE SCALE GENOMIC DNA]</scope>
    <source>
        <strain evidence="2 3">Sa2CUA10</strain>
    </source>
</reference>
<keyword evidence="1" id="KW-0812">Transmembrane</keyword>
<name>A0ABR8SME5_9BACL</name>
<dbReference type="EMBL" id="JACSQM010000004">
    <property type="protein sequence ID" value="MBD7964534.1"/>
    <property type="molecule type" value="Genomic_DNA"/>
</dbReference>
<accession>A0ABR8SME5</accession>
<evidence type="ECO:0000313" key="3">
    <source>
        <dbReference type="Proteomes" id="UP000603641"/>
    </source>
</evidence>
<proteinExistence type="predicted"/>
<evidence type="ECO:0000313" key="2">
    <source>
        <dbReference type="EMBL" id="MBD7964534.1"/>
    </source>
</evidence>
<sequence length="110" mass="12735">MLQNNKGYLLIEAIFSLLLISVVFSICLPFIYISYQEQRTSEQLLYAMTEADHAAGMRSMSQLMPDERHWIDNGIEYQLLTRKGVTDEYEICISFRASNQKEYTTCASSF</sequence>
<comment type="caution">
    <text evidence="2">The sequence shown here is derived from an EMBL/GenBank/DDBJ whole genome shotgun (WGS) entry which is preliminary data.</text>
</comment>
<keyword evidence="3" id="KW-1185">Reference proteome</keyword>
<protein>
    <recommendedName>
        <fullName evidence="4">Type II secretion system protein</fullName>
    </recommendedName>
</protein>